<keyword evidence="2" id="KW-1185">Reference proteome</keyword>
<gene>
    <name evidence="1" type="ORF">BpHYR1_032832</name>
</gene>
<protein>
    <submittedName>
        <fullName evidence="1">Uncharacterized protein</fullName>
    </submittedName>
</protein>
<reference evidence="1 2" key="1">
    <citation type="journal article" date="2018" name="Sci. Rep.">
        <title>Genomic signatures of local adaptation to the degree of environmental predictability in rotifers.</title>
        <authorList>
            <person name="Franch-Gras L."/>
            <person name="Hahn C."/>
            <person name="Garcia-Roger E.M."/>
            <person name="Carmona M.J."/>
            <person name="Serra M."/>
            <person name="Gomez A."/>
        </authorList>
    </citation>
    <scope>NUCLEOTIDE SEQUENCE [LARGE SCALE GENOMIC DNA]</scope>
    <source>
        <strain evidence="1">HYR1</strain>
    </source>
</reference>
<sequence length="68" mass="7866">MHQEAFNKLKLLTFSNRLVELSDIYVRAGLSNSVPLVVRLVEEYREGFESKYIEHPTQLSISSAQINR</sequence>
<evidence type="ECO:0000313" key="2">
    <source>
        <dbReference type="Proteomes" id="UP000276133"/>
    </source>
</evidence>
<accession>A0A3M7QMS5</accession>
<evidence type="ECO:0000313" key="1">
    <source>
        <dbReference type="EMBL" id="RNA12726.1"/>
    </source>
</evidence>
<dbReference type="EMBL" id="REGN01005627">
    <property type="protein sequence ID" value="RNA12726.1"/>
    <property type="molecule type" value="Genomic_DNA"/>
</dbReference>
<organism evidence="1 2">
    <name type="scientific">Brachionus plicatilis</name>
    <name type="common">Marine rotifer</name>
    <name type="synonym">Brachionus muelleri</name>
    <dbReference type="NCBI Taxonomy" id="10195"/>
    <lineage>
        <taxon>Eukaryota</taxon>
        <taxon>Metazoa</taxon>
        <taxon>Spiralia</taxon>
        <taxon>Gnathifera</taxon>
        <taxon>Rotifera</taxon>
        <taxon>Eurotatoria</taxon>
        <taxon>Monogononta</taxon>
        <taxon>Pseudotrocha</taxon>
        <taxon>Ploima</taxon>
        <taxon>Brachionidae</taxon>
        <taxon>Brachionus</taxon>
    </lineage>
</organism>
<comment type="caution">
    <text evidence="1">The sequence shown here is derived from an EMBL/GenBank/DDBJ whole genome shotgun (WGS) entry which is preliminary data.</text>
</comment>
<proteinExistence type="predicted"/>
<dbReference type="Proteomes" id="UP000276133">
    <property type="component" value="Unassembled WGS sequence"/>
</dbReference>
<dbReference type="AlphaFoldDB" id="A0A3M7QMS5"/>
<name>A0A3M7QMS5_BRAPC</name>